<reference evidence="4 5" key="1">
    <citation type="journal article" date="2023" name="Hortic Res">
        <title>The complete reference genome for grapevine (Vitis vinifera L.) genetics and breeding.</title>
        <authorList>
            <person name="Shi X."/>
            <person name="Cao S."/>
            <person name="Wang X."/>
            <person name="Huang S."/>
            <person name="Wang Y."/>
            <person name="Liu Z."/>
            <person name="Liu W."/>
            <person name="Leng X."/>
            <person name="Peng Y."/>
            <person name="Wang N."/>
            <person name="Wang Y."/>
            <person name="Ma Z."/>
            <person name="Xu X."/>
            <person name="Zhang F."/>
            <person name="Xue H."/>
            <person name="Zhong H."/>
            <person name="Wang Y."/>
            <person name="Zhang K."/>
            <person name="Velt A."/>
            <person name="Avia K."/>
            <person name="Holtgrawe D."/>
            <person name="Grimplet J."/>
            <person name="Matus J.T."/>
            <person name="Ware D."/>
            <person name="Wu X."/>
            <person name="Wang H."/>
            <person name="Liu C."/>
            <person name="Fang Y."/>
            <person name="Rustenholz C."/>
            <person name="Cheng Z."/>
            <person name="Xiao H."/>
            <person name="Zhou Y."/>
        </authorList>
    </citation>
    <scope>NUCLEOTIDE SEQUENCE [LARGE SCALE GENOMIC DNA]</scope>
    <source>
        <strain evidence="5">cv. Pinot noir / PN40024</strain>
        <tissue evidence="4">Leaf</tissue>
    </source>
</reference>
<dbReference type="Proteomes" id="UP001227230">
    <property type="component" value="Chromosome 14"/>
</dbReference>
<evidence type="ECO:0000259" key="2">
    <source>
        <dbReference type="Pfam" id="PF14309"/>
    </source>
</evidence>
<accession>A0ABY9D896</accession>
<feature type="domain" description="DUF3741" evidence="3">
    <location>
        <begin position="94"/>
        <end position="124"/>
    </location>
</feature>
<gene>
    <name evidence="4" type="ORF">VitviT2T_021874</name>
</gene>
<dbReference type="InterPro" id="IPR025486">
    <property type="entry name" value="DUF4378"/>
</dbReference>
<feature type="region of interest" description="Disordered" evidence="1">
    <location>
        <begin position="367"/>
        <end position="409"/>
    </location>
</feature>
<feature type="compositionally biased region" description="Polar residues" evidence="1">
    <location>
        <begin position="415"/>
        <end position="424"/>
    </location>
</feature>
<evidence type="ECO:0008006" key="6">
    <source>
        <dbReference type="Google" id="ProtNLM"/>
    </source>
</evidence>
<keyword evidence="5" id="KW-1185">Reference proteome</keyword>
<sequence length="1004" mass="110800">MNDTTGKAVSSLAIAEKRPQRPGGCVGIFFKLFDWNRRFAKKKLFSKKLLPAARAKHASKKFGDEKMPMAKHHLIADENTGGFPNVKKSGNRNADTMEQKHEMGAPSLVARLMGLESMPSVQRSKPRTASISEICNDREEKFVNNHSGFDKEDLNLEKGITKHESRPQKLQKTALTERRAVGRFGAEALQFKTILSRSKKHHHHPKLASPAKSPRILSGSRTNTSRLIDAATKILEPSLQATNRAKSAITYSNSILHPVKGEVMKENTTDLSLDPSKQFGYCASASKPLKGQSSCKNCGNFLDVVDVRSSVVEQAPVFASSTAHLASGPFQESDRSNARLPIPSSIKPERIVVLKKIPDQHASLASQANENMQARSEPFRDGKPISGEGKDQWHLASQQCKPQKDVSSPVAFRHSTLTQNQMSISRDRTPPRAKLNDLQSRRIASPVNAVSGAKDYISLNRSLSGHTRPRMAMKVDNNTKFGTDGNTCYRQDDSLSQPRTPVRKRRTMNVGRQVDNASFLNSTSVNQGNVRCNMSTRKGLPKNQTCVKNAVASLRESDGAHVNKEIDVISFTFNSPMRNKTGMLAEMGEKRRDQSDVICNSTSRPRKLILDEDNGKKAFQKSFPLRVDALGAFLGKKLKELASAEEDELSAGGTPTKRCPAMILQELISALTEEKPVSQYDGAVRINQNDNLTYCNKDPSDHVCSNGHMSKKNVTFQAKAKTEGTSFTVSHDGDHQSPGSVLEASFSNESFSSSLDDSSGHKLHPGSIDYSYDQPESSEADTDLLDSATSLSKWRTGSEAVADLVNYISSIVHAINLPGARLGGSKLTHVKEVILNAELLFGNAALANSDGCRSFLGHFLVAELETLTCATWTKSDIFPGFEDNTKGRNQVTGFLFDSVIEYLDTKYCIHADSGYKAWTRLPWLMNGEKLIKLVVEEIRRWADLAGRIPDEIIEWEMSHSLGKWTDFEIEGFETGAEIDSDILQILVDEIVVDLKECSLNSSYI</sequence>
<dbReference type="PANTHER" id="PTHR21726:SF61">
    <property type="entry name" value="DNAA INITIATOR-ASSOCIATING PROTEIN"/>
    <property type="match status" value="1"/>
</dbReference>
<dbReference type="InterPro" id="IPR032795">
    <property type="entry name" value="DUF3741-assoc"/>
</dbReference>
<organism evidence="4 5">
    <name type="scientific">Vitis vinifera</name>
    <name type="common">Grape</name>
    <dbReference type="NCBI Taxonomy" id="29760"/>
    <lineage>
        <taxon>Eukaryota</taxon>
        <taxon>Viridiplantae</taxon>
        <taxon>Streptophyta</taxon>
        <taxon>Embryophyta</taxon>
        <taxon>Tracheophyta</taxon>
        <taxon>Spermatophyta</taxon>
        <taxon>Magnoliopsida</taxon>
        <taxon>eudicotyledons</taxon>
        <taxon>Gunneridae</taxon>
        <taxon>Pentapetalae</taxon>
        <taxon>rosids</taxon>
        <taxon>Vitales</taxon>
        <taxon>Vitaceae</taxon>
        <taxon>Viteae</taxon>
        <taxon>Vitis</taxon>
    </lineage>
</organism>
<evidence type="ECO:0000259" key="3">
    <source>
        <dbReference type="Pfam" id="PF14383"/>
    </source>
</evidence>
<feature type="region of interest" description="Disordered" evidence="1">
    <location>
        <begin position="197"/>
        <end position="219"/>
    </location>
</feature>
<dbReference type="EMBL" id="CP126661">
    <property type="protein sequence ID" value="WKA03785.1"/>
    <property type="molecule type" value="Genomic_DNA"/>
</dbReference>
<evidence type="ECO:0000313" key="5">
    <source>
        <dbReference type="Proteomes" id="UP001227230"/>
    </source>
</evidence>
<dbReference type="Pfam" id="PF14309">
    <property type="entry name" value="DUF4378"/>
    <property type="match status" value="1"/>
</dbReference>
<feature type="compositionally biased region" description="Basic residues" evidence="1">
    <location>
        <begin position="197"/>
        <end position="206"/>
    </location>
</feature>
<feature type="region of interest" description="Disordered" evidence="1">
    <location>
        <begin position="414"/>
        <end position="433"/>
    </location>
</feature>
<proteinExistence type="predicted"/>
<protein>
    <recommendedName>
        <fullName evidence="6">DUF4378 domain-containing protein</fullName>
    </recommendedName>
</protein>
<feature type="domain" description="DUF4378" evidence="2">
    <location>
        <begin position="827"/>
        <end position="989"/>
    </location>
</feature>
<evidence type="ECO:0000256" key="1">
    <source>
        <dbReference type="SAM" id="MobiDB-lite"/>
    </source>
</evidence>
<evidence type="ECO:0000313" key="4">
    <source>
        <dbReference type="EMBL" id="WKA03785.1"/>
    </source>
</evidence>
<feature type="compositionally biased region" description="Basic and acidic residues" evidence="1">
    <location>
        <begin position="377"/>
        <end position="393"/>
    </location>
</feature>
<name>A0ABY9D896_VITVI</name>
<dbReference type="Pfam" id="PF14383">
    <property type="entry name" value="VARLMGL"/>
    <property type="match status" value="1"/>
</dbReference>
<dbReference type="PANTHER" id="PTHR21726">
    <property type="entry name" value="PHOSPHATIDYLINOSITOL N-ACETYLGLUCOSAMINYLTRANSFERASE SUBUNIT P DOWN SYNDROME CRITICAL REGION PROTEIN 5 -RELATED"/>
    <property type="match status" value="1"/>
</dbReference>